<evidence type="ECO:0000313" key="2">
    <source>
        <dbReference type="EMBL" id="SFW79139.1"/>
    </source>
</evidence>
<feature type="compositionally biased region" description="Basic and acidic residues" evidence="1">
    <location>
        <begin position="1"/>
        <end position="17"/>
    </location>
</feature>
<dbReference type="STRING" id="546364.SAMN04489730_4660"/>
<dbReference type="AlphaFoldDB" id="A0A1K1S462"/>
<protein>
    <recommendedName>
        <fullName evidence="4">DUF5709 domain-containing protein</fullName>
    </recommendedName>
</protein>
<reference evidence="3" key="1">
    <citation type="submission" date="2016-11" db="EMBL/GenBank/DDBJ databases">
        <authorList>
            <person name="Varghese N."/>
            <person name="Submissions S."/>
        </authorList>
    </citation>
    <scope>NUCLEOTIDE SEQUENCE [LARGE SCALE GENOMIC DNA]</scope>
    <source>
        <strain evidence="3">DSM 44671</strain>
    </source>
</reference>
<dbReference type="EMBL" id="FPJG01000006">
    <property type="protein sequence ID" value="SFW79139.1"/>
    <property type="molecule type" value="Genomic_DNA"/>
</dbReference>
<feature type="region of interest" description="Disordered" evidence="1">
    <location>
        <begin position="1"/>
        <end position="89"/>
    </location>
</feature>
<organism evidence="2 3">
    <name type="scientific">Amycolatopsis australiensis</name>
    <dbReference type="NCBI Taxonomy" id="546364"/>
    <lineage>
        <taxon>Bacteria</taxon>
        <taxon>Bacillati</taxon>
        <taxon>Actinomycetota</taxon>
        <taxon>Actinomycetes</taxon>
        <taxon>Pseudonocardiales</taxon>
        <taxon>Pseudonocardiaceae</taxon>
        <taxon>Amycolatopsis</taxon>
    </lineage>
</organism>
<sequence length="89" mass="9612">MSEEDFARSEQQERLELDGEPEPDGLDSPAWSRENPDAESAERAAVQLEPVEGDGPPRDTEPDAVGAAARDESAAGPEQEALHVEEERG</sequence>
<dbReference type="Proteomes" id="UP000182740">
    <property type="component" value="Unassembled WGS sequence"/>
</dbReference>
<evidence type="ECO:0000256" key="1">
    <source>
        <dbReference type="SAM" id="MobiDB-lite"/>
    </source>
</evidence>
<name>A0A1K1S462_9PSEU</name>
<feature type="compositionally biased region" description="Basic and acidic residues" evidence="1">
    <location>
        <begin position="80"/>
        <end position="89"/>
    </location>
</feature>
<evidence type="ECO:0008006" key="4">
    <source>
        <dbReference type="Google" id="ProtNLM"/>
    </source>
</evidence>
<accession>A0A1K1S462</accession>
<dbReference type="RefSeq" id="WP_072478249.1">
    <property type="nucleotide sequence ID" value="NZ_FPJG01000006.1"/>
</dbReference>
<keyword evidence="3" id="KW-1185">Reference proteome</keyword>
<dbReference type="OrthoDB" id="4565554at2"/>
<evidence type="ECO:0000313" key="3">
    <source>
        <dbReference type="Proteomes" id="UP000182740"/>
    </source>
</evidence>
<gene>
    <name evidence="2" type="ORF">SAMN04489730_4660</name>
</gene>
<proteinExistence type="predicted"/>